<sequence>MDGPKMCTYPEDDSDAGPGNIGSGLISLRFNGVSAVDGDFLQFFMTAATGKTEIEVAASRSSLGGYENISKELKKLKIRFEELLGNENMSAELEPPEIESSSSRGEEHDKDADGPIEVDGSESIPEDHENRESEERRQKANQAGTASGVEVRRLSRTDIRRAGFGVFHKTKPLRRGDRLDS</sequence>
<feature type="region of interest" description="Disordered" evidence="1">
    <location>
        <begin position="85"/>
        <end position="181"/>
    </location>
</feature>
<name>A0A9W8Z8N6_9PLEO</name>
<keyword evidence="3" id="KW-1185">Reference proteome</keyword>
<feature type="compositionally biased region" description="Basic and acidic residues" evidence="1">
    <location>
        <begin position="150"/>
        <end position="161"/>
    </location>
</feature>
<evidence type="ECO:0000256" key="1">
    <source>
        <dbReference type="SAM" id="MobiDB-lite"/>
    </source>
</evidence>
<comment type="caution">
    <text evidence="2">The sequence shown here is derived from an EMBL/GenBank/DDBJ whole genome shotgun (WGS) entry which is preliminary data.</text>
</comment>
<feature type="compositionally biased region" description="Low complexity" evidence="1">
    <location>
        <begin position="90"/>
        <end position="103"/>
    </location>
</feature>
<accession>A0A9W8Z8N6</accession>
<dbReference type="AlphaFoldDB" id="A0A9W8Z8N6"/>
<proteinExistence type="predicted"/>
<feature type="compositionally biased region" description="Basic and acidic residues" evidence="1">
    <location>
        <begin position="104"/>
        <end position="113"/>
    </location>
</feature>
<evidence type="ECO:0000313" key="3">
    <source>
        <dbReference type="Proteomes" id="UP001140510"/>
    </source>
</evidence>
<dbReference type="OrthoDB" id="5322539at2759"/>
<organism evidence="2 3">
    <name type="scientific">Didymella pomorum</name>
    <dbReference type="NCBI Taxonomy" id="749634"/>
    <lineage>
        <taxon>Eukaryota</taxon>
        <taxon>Fungi</taxon>
        <taxon>Dikarya</taxon>
        <taxon>Ascomycota</taxon>
        <taxon>Pezizomycotina</taxon>
        <taxon>Dothideomycetes</taxon>
        <taxon>Pleosporomycetidae</taxon>
        <taxon>Pleosporales</taxon>
        <taxon>Pleosporineae</taxon>
        <taxon>Didymellaceae</taxon>
        <taxon>Didymella</taxon>
    </lineage>
</organism>
<feature type="compositionally biased region" description="Basic and acidic residues" evidence="1">
    <location>
        <begin position="125"/>
        <end position="138"/>
    </location>
</feature>
<gene>
    <name evidence="2" type="ORF">N0V91_007696</name>
</gene>
<protein>
    <submittedName>
        <fullName evidence="2">Uncharacterized protein</fullName>
    </submittedName>
</protein>
<reference evidence="2" key="1">
    <citation type="submission" date="2022-10" db="EMBL/GenBank/DDBJ databases">
        <title>Tapping the CABI collections for fungal endophytes: first genome assemblies for Collariella, Neodidymelliopsis, Ascochyta clinopodiicola, Didymella pomorum, Didymosphaeria variabile, Neocosmospora piperis and Neocucurbitaria cava.</title>
        <authorList>
            <person name="Hill R."/>
        </authorList>
    </citation>
    <scope>NUCLEOTIDE SEQUENCE</scope>
    <source>
        <strain evidence="2">IMI 355091</strain>
    </source>
</reference>
<dbReference type="Proteomes" id="UP001140510">
    <property type="component" value="Unassembled WGS sequence"/>
</dbReference>
<evidence type="ECO:0000313" key="2">
    <source>
        <dbReference type="EMBL" id="KAJ4401797.1"/>
    </source>
</evidence>
<dbReference type="EMBL" id="JAPEVA010000069">
    <property type="protein sequence ID" value="KAJ4401797.1"/>
    <property type="molecule type" value="Genomic_DNA"/>
</dbReference>
<feature type="region of interest" description="Disordered" evidence="1">
    <location>
        <begin position="1"/>
        <end position="20"/>
    </location>
</feature>